<dbReference type="AlphaFoldDB" id="A0A8B6G9V1"/>
<dbReference type="InterPro" id="IPR047153">
    <property type="entry name" value="TRIM45/56/19-like"/>
</dbReference>
<name>A0A8B6G9V1_MYTGA</name>
<protein>
    <recommendedName>
        <fullName evidence="3">B box-type domain-containing protein</fullName>
    </recommendedName>
</protein>
<dbReference type="GO" id="GO:0008270">
    <property type="term" value="F:zinc ion binding"/>
    <property type="evidence" value="ECO:0007669"/>
    <property type="project" value="UniProtKB-KW"/>
</dbReference>
<dbReference type="SUPFAM" id="SSF57845">
    <property type="entry name" value="B-box zinc-binding domain"/>
    <property type="match status" value="1"/>
</dbReference>
<keyword evidence="2" id="KW-0175">Coiled coil</keyword>
<comment type="caution">
    <text evidence="4">The sequence shown here is derived from an EMBL/GenBank/DDBJ whole genome shotgun (WGS) entry which is preliminary data.</text>
</comment>
<dbReference type="OrthoDB" id="6071467at2759"/>
<accession>A0A8B6G9V1</accession>
<evidence type="ECO:0000256" key="2">
    <source>
        <dbReference type="SAM" id="Coils"/>
    </source>
</evidence>
<keyword evidence="1" id="KW-0863">Zinc-finger</keyword>
<sequence>MASIKHIPCGPCHERIANIKAEFWCYNCDEALCSTCSSRHKISLLSRDHKTIHIKSHKPSIKDIKTECNKHGQQLNLYCLSHLMPCCDDCIPSSHSKCTGIKHLASIVEETKMEKSKQHLEKDINSILDILNKMLINKSGNIKRGEQQCDSMKDRIAEFRNKINEHLDNLEKKLCKEAETVLNKEKSKASDLILNLKKKKRTT</sequence>
<evidence type="ECO:0000313" key="4">
    <source>
        <dbReference type="EMBL" id="VDI60780.1"/>
    </source>
</evidence>
<dbReference type="Gene3D" id="3.30.160.60">
    <property type="entry name" value="Classic Zinc Finger"/>
    <property type="match status" value="1"/>
</dbReference>
<keyword evidence="1" id="KW-0479">Metal-binding</keyword>
<feature type="coiled-coil region" evidence="2">
    <location>
        <begin position="142"/>
        <end position="176"/>
    </location>
</feature>
<reference evidence="4" key="1">
    <citation type="submission" date="2018-11" db="EMBL/GenBank/DDBJ databases">
        <authorList>
            <person name="Alioto T."/>
            <person name="Alioto T."/>
        </authorList>
    </citation>
    <scope>NUCLEOTIDE SEQUENCE</scope>
</reference>
<dbReference type="InterPro" id="IPR000315">
    <property type="entry name" value="Znf_B-box"/>
</dbReference>
<evidence type="ECO:0000256" key="1">
    <source>
        <dbReference type="PROSITE-ProRule" id="PRU00024"/>
    </source>
</evidence>
<proteinExistence type="predicted"/>
<keyword evidence="1" id="KW-0862">Zinc</keyword>
<keyword evidence="5" id="KW-1185">Reference proteome</keyword>
<dbReference type="EMBL" id="UYJE01008068">
    <property type="protein sequence ID" value="VDI60780.1"/>
    <property type="molecule type" value="Genomic_DNA"/>
</dbReference>
<organism evidence="4 5">
    <name type="scientific">Mytilus galloprovincialis</name>
    <name type="common">Mediterranean mussel</name>
    <dbReference type="NCBI Taxonomy" id="29158"/>
    <lineage>
        <taxon>Eukaryota</taxon>
        <taxon>Metazoa</taxon>
        <taxon>Spiralia</taxon>
        <taxon>Lophotrochozoa</taxon>
        <taxon>Mollusca</taxon>
        <taxon>Bivalvia</taxon>
        <taxon>Autobranchia</taxon>
        <taxon>Pteriomorphia</taxon>
        <taxon>Mytilida</taxon>
        <taxon>Mytiloidea</taxon>
        <taxon>Mytilidae</taxon>
        <taxon>Mytilinae</taxon>
        <taxon>Mytilus</taxon>
    </lineage>
</organism>
<evidence type="ECO:0000313" key="5">
    <source>
        <dbReference type="Proteomes" id="UP000596742"/>
    </source>
</evidence>
<gene>
    <name evidence="4" type="ORF">MGAL_10B033704</name>
</gene>
<feature type="domain" description="B box-type" evidence="3">
    <location>
        <begin position="4"/>
        <end position="54"/>
    </location>
</feature>
<evidence type="ECO:0000259" key="3">
    <source>
        <dbReference type="PROSITE" id="PS50119"/>
    </source>
</evidence>
<dbReference type="Proteomes" id="UP000596742">
    <property type="component" value="Unassembled WGS sequence"/>
</dbReference>
<dbReference type="PROSITE" id="PS50119">
    <property type="entry name" value="ZF_BBOX"/>
    <property type="match status" value="1"/>
</dbReference>
<dbReference type="PANTHER" id="PTHR25462">
    <property type="entry name" value="BONUS, ISOFORM C-RELATED"/>
    <property type="match status" value="1"/>
</dbReference>
<dbReference type="PANTHER" id="PTHR25462:SF296">
    <property type="entry name" value="MEIOTIC P26, ISOFORM F"/>
    <property type="match status" value="1"/>
</dbReference>